<organism evidence="2 3">
    <name type="scientific">Thermalbibacter longus</name>
    <dbReference type="NCBI Taxonomy" id="2951981"/>
    <lineage>
        <taxon>Bacteria</taxon>
        <taxon>Pseudomonadati</taxon>
        <taxon>Thermomicrobiota</taxon>
        <taxon>Thermomicrobia</taxon>
        <taxon>Thermomicrobiales</taxon>
        <taxon>Thermomicrobiaceae</taxon>
        <taxon>Thermalbibacter</taxon>
    </lineage>
</organism>
<comment type="caution">
    <text evidence="2">The sequence shown here is derived from an EMBL/GenBank/DDBJ whole genome shotgun (WGS) entry which is preliminary data.</text>
</comment>
<protein>
    <submittedName>
        <fullName evidence="2">PEP-utilizing enzyme</fullName>
    </submittedName>
</protein>
<evidence type="ECO:0000313" key="3">
    <source>
        <dbReference type="Proteomes" id="UP001165306"/>
    </source>
</evidence>
<dbReference type="InterPro" id="IPR036637">
    <property type="entry name" value="Phosphohistidine_dom_sf"/>
</dbReference>
<dbReference type="Pfam" id="PF00391">
    <property type="entry name" value="PEP-utilizers"/>
    <property type="match status" value="1"/>
</dbReference>
<name>A0AA41WF56_9BACT</name>
<evidence type="ECO:0000313" key="2">
    <source>
        <dbReference type="EMBL" id="MCM8749933.1"/>
    </source>
</evidence>
<dbReference type="EMBL" id="JAMSLR010000009">
    <property type="protein sequence ID" value="MCM8749933.1"/>
    <property type="molecule type" value="Genomic_DNA"/>
</dbReference>
<dbReference type="InterPro" id="IPR008279">
    <property type="entry name" value="PEP-util_enz_mobile_dom"/>
</dbReference>
<dbReference type="SUPFAM" id="SSF52009">
    <property type="entry name" value="Phosphohistidine domain"/>
    <property type="match status" value="1"/>
</dbReference>
<gene>
    <name evidence="2" type="ORF">NET02_12310</name>
</gene>
<dbReference type="AlphaFoldDB" id="A0AA41WF56"/>
<accession>A0AA41WF56</accession>
<dbReference type="Proteomes" id="UP001165306">
    <property type="component" value="Unassembled WGS sequence"/>
</dbReference>
<dbReference type="InterPro" id="IPR051549">
    <property type="entry name" value="PEP_Utilizing_Enz"/>
</dbReference>
<dbReference type="Gene3D" id="3.50.30.10">
    <property type="entry name" value="Phosphohistidine domain"/>
    <property type="match status" value="1"/>
</dbReference>
<keyword evidence="3" id="KW-1185">Reference proteome</keyword>
<feature type="domain" description="PEP-utilising enzyme mobile" evidence="1">
    <location>
        <begin position="490"/>
        <end position="561"/>
    </location>
</feature>
<reference evidence="2" key="1">
    <citation type="submission" date="2022-06" db="EMBL/GenBank/DDBJ databases">
        <title>CFH 74404 Thermomicrobiaceae sp.</title>
        <authorList>
            <person name="Ming H."/>
            <person name="Li W.-J."/>
            <person name="Zhao Z."/>
        </authorList>
    </citation>
    <scope>NUCLEOTIDE SEQUENCE</scope>
    <source>
        <strain evidence="2">CFH 74404</strain>
    </source>
</reference>
<sequence>MAATTPEVQLPVTFFGDDEFPVEWESEEEKQLHWWWDDLHCPQPLSPMWFDLGGWWSTCAYMFRRFGAPFAVDWKAKLVNGYLYTAVVPPDPKYAQEIAPYYGMVMPIYAERGLEWWENRLRPEILRNFEYLDNFPYDSASLPELMVLFEDALDIQERHWRIHWILNLSQFQASLDFQNAVQEVIGEVDKDLLGRIMVSDDDRNWDAIRELWEAKERVKRNAVLTEAFAKETPREVLEELEKTAEGREFLRWLDEYKREYGNKAIYSHEYVYVTWRENPAPIIAAIQGYLATDYSFPEALQRLREDRDAAIRELMGMIPADDVRGREKVQAALERVLRMMPLTPDHHFYIDQGTFARMRYVLLAIGRRLVEAGLLDQPDDTIFLKYHELRVLAANPSAIPNAKEIVRERREARERAMAIRPREWVGTVTHWSLYEEPYKQGVWGYPQKFYDSLKREKREPAAQVEGLPASPGVVEGIARLVLTPEELDVLKEGEILVCRMTNPAWVVAFTKIAGLVTDSGGQLSHPAVVSREFGIPAVVGTTNATQMIKTGARVRVNGNTGVVEILG</sequence>
<dbReference type="RefSeq" id="WP_284057719.1">
    <property type="nucleotide sequence ID" value="NZ_JAMSLR010000009.1"/>
</dbReference>
<proteinExistence type="predicted"/>
<evidence type="ECO:0000259" key="1">
    <source>
        <dbReference type="Pfam" id="PF00391"/>
    </source>
</evidence>
<dbReference type="GO" id="GO:0016772">
    <property type="term" value="F:transferase activity, transferring phosphorus-containing groups"/>
    <property type="evidence" value="ECO:0007669"/>
    <property type="project" value="InterPro"/>
</dbReference>
<dbReference type="PANTHER" id="PTHR43615:SF1">
    <property type="entry name" value="PPDK_N DOMAIN-CONTAINING PROTEIN"/>
    <property type="match status" value="1"/>
</dbReference>
<dbReference type="PANTHER" id="PTHR43615">
    <property type="entry name" value="PHOSPHOENOLPYRUVATE SYNTHASE-RELATED"/>
    <property type="match status" value="1"/>
</dbReference>